<proteinExistence type="predicted"/>
<gene>
    <name evidence="1" type="ORF">HUN01_33375</name>
</gene>
<evidence type="ECO:0000313" key="2">
    <source>
        <dbReference type="Proteomes" id="UP000514713"/>
    </source>
</evidence>
<keyword evidence="1" id="KW-0378">Hydrolase</keyword>
<dbReference type="InterPro" id="IPR000671">
    <property type="entry name" value="Peptidase_A31"/>
</dbReference>
<dbReference type="CDD" id="cd06066">
    <property type="entry name" value="H2MP_NAD-link-bidir"/>
    <property type="match status" value="1"/>
</dbReference>
<reference evidence="2" key="1">
    <citation type="submission" date="2020-06" db="EMBL/GenBank/DDBJ databases">
        <title>Nostoc edaphicum CCNP1411 genome.</title>
        <authorList>
            <person name="Fidor A."/>
            <person name="Grabski M."/>
            <person name="Gawor J."/>
            <person name="Gromadka R."/>
            <person name="Wegrzyn G."/>
            <person name="Mazur-Marzec H."/>
        </authorList>
    </citation>
    <scope>NUCLEOTIDE SEQUENCE [LARGE SCALE GENOMIC DNA]</scope>
    <source>
        <strain evidence="2">CCNP1411</strain>
    </source>
</reference>
<dbReference type="GO" id="GO:0004175">
    <property type="term" value="F:endopeptidase activity"/>
    <property type="evidence" value="ECO:0007669"/>
    <property type="project" value="TreeGrafter"/>
</dbReference>
<protein>
    <submittedName>
        <fullName evidence="1">Hydrogenase maturation protease</fullName>
    </submittedName>
</protein>
<dbReference type="GO" id="GO:0008047">
    <property type="term" value="F:enzyme activator activity"/>
    <property type="evidence" value="ECO:0007669"/>
    <property type="project" value="InterPro"/>
</dbReference>
<dbReference type="AlphaFoldDB" id="A0A7D7QJM7"/>
<evidence type="ECO:0000313" key="1">
    <source>
        <dbReference type="EMBL" id="QMS92242.1"/>
    </source>
</evidence>
<dbReference type="NCBIfam" id="TIGR00072">
    <property type="entry name" value="hydrog_prot"/>
    <property type="match status" value="1"/>
</dbReference>
<sequence length="152" mass="16420">MGYAPAEAIAIGYGNELRSDDGIGQRVAKALHLSKVKSLAVHQLTPELAEALAHANLAIFIDACFTSESSQVQVQLLSPESFKMIAGHTADPRSLLALTQALYNRCPPAWWIKVPGVNFELGCYLSPFAEVGVAIALQKITQIIDENFSLLL</sequence>
<organism evidence="1 2">
    <name type="scientific">Nostoc edaphicum CCNP1411</name>
    <dbReference type="NCBI Taxonomy" id="1472755"/>
    <lineage>
        <taxon>Bacteria</taxon>
        <taxon>Bacillati</taxon>
        <taxon>Cyanobacteriota</taxon>
        <taxon>Cyanophyceae</taxon>
        <taxon>Nostocales</taxon>
        <taxon>Nostocaceae</taxon>
        <taxon>Nostoc</taxon>
    </lineage>
</organism>
<dbReference type="SUPFAM" id="SSF53163">
    <property type="entry name" value="HybD-like"/>
    <property type="match status" value="1"/>
</dbReference>
<keyword evidence="2" id="KW-1185">Reference proteome</keyword>
<dbReference type="PANTHER" id="PTHR30302:SF5">
    <property type="entry name" value="SLR1876 PROTEIN"/>
    <property type="match status" value="1"/>
</dbReference>
<dbReference type="EMBL" id="CP054698">
    <property type="protein sequence ID" value="QMS92242.1"/>
    <property type="molecule type" value="Genomic_DNA"/>
</dbReference>
<name>A0A7D7QJM7_9NOSO</name>
<keyword evidence="1" id="KW-0645">Protease</keyword>
<dbReference type="KEGG" id="ned:HUN01_33375"/>
<dbReference type="GO" id="GO:0016485">
    <property type="term" value="P:protein processing"/>
    <property type="evidence" value="ECO:0007669"/>
    <property type="project" value="TreeGrafter"/>
</dbReference>
<accession>A0A7D7QJM7</accession>
<dbReference type="Proteomes" id="UP000514713">
    <property type="component" value="Chromosome"/>
</dbReference>
<dbReference type="Gene3D" id="3.40.50.1450">
    <property type="entry name" value="HybD-like"/>
    <property type="match status" value="1"/>
</dbReference>
<dbReference type="PANTHER" id="PTHR30302">
    <property type="entry name" value="HYDROGENASE 1 MATURATION PROTEASE"/>
    <property type="match status" value="1"/>
</dbReference>
<dbReference type="InterPro" id="IPR023430">
    <property type="entry name" value="Pept_HybD-like_dom_sf"/>
</dbReference>